<dbReference type="PROSITE" id="PS50943">
    <property type="entry name" value="HTH_CROC1"/>
    <property type="match status" value="1"/>
</dbReference>
<keyword evidence="4" id="KW-1185">Reference proteome</keyword>
<dbReference type="InterPro" id="IPR001387">
    <property type="entry name" value="Cro/C1-type_HTH"/>
</dbReference>
<dbReference type="GO" id="GO:0003700">
    <property type="term" value="F:DNA-binding transcription factor activity"/>
    <property type="evidence" value="ECO:0007669"/>
    <property type="project" value="TreeGrafter"/>
</dbReference>
<dbReference type="Pfam" id="PF01381">
    <property type="entry name" value="HTH_3"/>
    <property type="match status" value="1"/>
</dbReference>
<dbReference type="SUPFAM" id="SSF47413">
    <property type="entry name" value="lambda repressor-like DNA-binding domains"/>
    <property type="match status" value="1"/>
</dbReference>
<name>A0A6F8ZJ52_9FIRM</name>
<dbReference type="Gene3D" id="1.25.40.10">
    <property type="entry name" value="Tetratricopeptide repeat domain"/>
    <property type="match status" value="2"/>
</dbReference>
<dbReference type="PANTHER" id="PTHR46797">
    <property type="entry name" value="HTH-TYPE TRANSCRIPTIONAL REGULATOR"/>
    <property type="match status" value="1"/>
</dbReference>
<sequence>MVGAKIRDLRKKLGLTQEQLAGTQLTKSYVSQVELGRINPSPKALEIIAKRLGKPVGYFVENGDDLRTIDILLKAAQALWTSGRLDEGMLGLKEAMTLAERTGREDILARIKFAMGRIEMAQGHRKEAMALLEESLRLVDVTENPQDAVEIANTLGMVAARNSQFHRAMDAFRQALEFAGHLDDEHIDLRVDAAQHYGDFCFEHQQWLSAQELYEQALAETGPRLSNAKRAYLLARIANTQWASGHQTEALQLVDQVMSLAEQISQEDRAIVHADVARVFISARRYNEAHDLLASSLEVLEEHAYLDGAATVLDQLLLLAGEAKNDAWLTRWANRALTDAGDTPRWRAVKVRAYRLLARRAREAGNLEEADAHMRHALALASDETRQAVMLEALLIRLEKGDETALGGIWDYVVTPELLTLPRPEFTPHGAPLAGATRPLAPAR</sequence>
<reference evidence="3 4" key="1">
    <citation type="submission" date="2020-02" db="EMBL/GenBank/DDBJ databases">
        <authorList>
            <person name="Hogendoorn C."/>
        </authorList>
    </citation>
    <scope>NUCLEOTIDE SEQUENCE [LARGE SCALE GENOMIC DNA]</scope>
    <source>
        <strain evidence="3">R501</strain>
    </source>
</reference>
<dbReference type="Gene3D" id="1.10.260.40">
    <property type="entry name" value="lambda repressor-like DNA-binding domains"/>
    <property type="match status" value="1"/>
</dbReference>
<proteinExistence type="predicted"/>
<evidence type="ECO:0000259" key="2">
    <source>
        <dbReference type="PROSITE" id="PS50943"/>
    </source>
</evidence>
<dbReference type="CDD" id="cd00093">
    <property type="entry name" value="HTH_XRE"/>
    <property type="match status" value="1"/>
</dbReference>
<dbReference type="SUPFAM" id="SSF48452">
    <property type="entry name" value="TPR-like"/>
    <property type="match status" value="2"/>
</dbReference>
<dbReference type="SMART" id="SM00028">
    <property type="entry name" value="TPR"/>
    <property type="match status" value="5"/>
</dbReference>
<dbReference type="InterPro" id="IPR019734">
    <property type="entry name" value="TPR_rpt"/>
</dbReference>
<dbReference type="InterPro" id="IPR011990">
    <property type="entry name" value="TPR-like_helical_dom_sf"/>
</dbReference>
<protein>
    <submittedName>
        <fullName evidence="3">Transcriptional regulator</fullName>
    </submittedName>
</protein>
<evidence type="ECO:0000256" key="1">
    <source>
        <dbReference type="ARBA" id="ARBA00023125"/>
    </source>
</evidence>
<keyword evidence="1" id="KW-0238">DNA-binding</keyword>
<evidence type="ECO:0000313" key="3">
    <source>
        <dbReference type="EMBL" id="CAB1129909.1"/>
    </source>
</evidence>
<dbReference type="InterPro" id="IPR010982">
    <property type="entry name" value="Lambda_DNA-bd_dom_sf"/>
</dbReference>
<gene>
    <name evidence="3" type="ORF">R50_2412</name>
</gene>
<dbReference type="GO" id="GO:0005829">
    <property type="term" value="C:cytosol"/>
    <property type="evidence" value="ECO:0007669"/>
    <property type="project" value="TreeGrafter"/>
</dbReference>
<dbReference type="InterPro" id="IPR050807">
    <property type="entry name" value="TransReg_Diox_bact_type"/>
</dbReference>
<organism evidence="3 4">
    <name type="scientific">Candidatus Hydrogenisulfobacillus filiaventi</name>
    <dbReference type="NCBI Taxonomy" id="2707344"/>
    <lineage>
        <taxon>Bacteria</taxon>
        <taxon>Bacillati</taxon>
        <taxon>Bacillota</taxon>
        <taxon>Clostridia</taxon>
        <taxon>Eubacteriales</taxon>
        <taxon>Clostridiales Family XVII. Incertae Sedis</taxon>
        <taxon>Candidatus Hydrogenisulfobacillus</taxon>
    </lineage>
</organism>
<dbReference type="EMBL" id="LR778114">
    <property type="protein sequence ID" value="CAB1129909.1"/>
    <property type="molecule type" value="Genomic_DNA"/>
</dbReference>
<dbReference type="Proteomes" id="UP000503399">
    <property type="component" value="Chromosome"/>
</dbReference>
<evidence type="ECO:0000313" key="4">
    <source>
        <dbReference type="Proteomes" id="UP000503399"/>
    </source>
</evidence>
<dbReference type="KEGG" id="hfv:R50_2412"/>
<dbReference type="SMART" id="SM00530">
    <property type="entry name" value="HTH_XRE"/>
    <property type="match status" value="1"/>
</dbReference>
<dbReference type="PANTHER" id="PTHR46797:SF1">
    <property type="entry name" value="METHYLPHOSPHONATE SYNTHASE"/>
    <property type="match status" value="1"/>
</dbReference>
<dbReference type="AlphaFoldDB" id="A0A6F8ZJ52"/>
<feature type="domain" description="HTH cro/C1-type" evidence="2">
    <location>
        <begin position="6"/>
        <end position="59"/>
    </location>
</feature>
<accession>A0A6F8ZJ52</accession>
<dbReference type="GO" id="GO:0003677">
    <property type="term" value="F:DNA binding"/>
    <property type="evidence" value="ECO:0007669"/>
    <property type="project" value="UniProtKB-KW"/>
</dbReference>